<proteinExistence type="inferred from homology"/>
<dbReference type="PANTHER" id="PTHR35789">
    <property type="entry name" value="SPORE GERMINATION PROTEIN B3"/>
    <property type="match status" value="1"/>
</dbReference>
<evidence type="ECO:0000313" key="11">
    <source>
        <dbReference type="Proteomes" id="UP001519287"/>
    </source>
</evidence>
<name>A0ABS4J4C4_9BACL</name>
<dbReference type="NCBIfam" id="TIGR02887">
    <property type="entry name" value="spore_ger_x_C"/>
    <property type="match status" value="1"/>
</dbReference>
<keyword evidence="4" id="KW-0732">Signal</keyword>
<dbReference type="Gene3D" id="3.30.300.210">
    <property type="entry name" value="Nutrient germinant receptor protein C, domain 3"/>
    <property type="match status" value="1"/>
</dbReference>
<accession>A0ABS4J4C4</accession>
<keyword evidence="5" id="KW-0472">Membrane</keyword>
<evidence type="ECO:0000256" key="4">
    <source>
        <dbReference type="ARBA" id="ARBA00022729"/>
    </source>
</evidence>
<dbReference type="Pfam" id="PF25198">
    <property type="entry name" value="Spore_GerAC_N"/>
    <property type="match status" value="1"/>
</dbReference>
<dbReference type="InterPro" id="IPR057336">
    <property type="entry name" value="GerAC_N"/>
</dbReference>
<comment type="subcellular location">
    <subcellularLocation>
        <location evidence="1">Membrane</location>
        <topology evidence="1">Lipid-anchor</topology>
    </subcellularLocation>
</comment>
<evidence type="ECO:0000256" key="5">
    <source>
        <dbReference type="ARBA" id="ARBA00023136"/>
    </source>
</evidence>
<keyword evidence="3" id="KW-0309">Germination</keyword>
<evidence type="ECO:0000256" key="1">
    <source>
        <dbReference type="ARBA" id="ARBA00004635"/>
    </source>
</evidence>
<evidence type="ECO:0000256" key="7">
    <source>
        <dbReference type="ARBA" id="ARBA00023288"/>
    </source>
</evidence>
<protein>
    <submittedName>
        <fullName evidence="10">Spore germination protein KC</fullName>
    </submittedName>
</protein>
<dbReference type="EMBL" id="JAGGLB010000027">
    <property type="protein sequence ID" value="MBP1994688.1"/>
    <property type="molecule type" value="Genomic_DNA"/>
</dbReference>
<evidence type="ECO:0000256" key="2">
    <source>
        <dbReference type="ARBA" id="ARBA00007886"/>
    </source>
</evidence>
<feature type="domain" description="Spore germination protein N-terminal" evidence="9">
    <location>
        <begin position="31"/>
        <end position="205"/>
    </location>
</feature>
<organism evidence="10 11">
    <name type="scientific">Paenibacillus eucommiae</name>
    <dbReference type="NCBI Taxonomy" id="1355755"/>
    <lineage>
        <taxon>Bacteria</taxon>
        <taxon>Bacillati</taxon>
        <taxon>Bacillota</taxon>
        <taxon>Bacilli</taxon>
        <taxon>Bacillales</taxon>
        <taxon>Paenibacillaceae</taxon>
        <taxon>Paenibacillus</taxon>
    </lineage>
</organism>
<keyword evidence="6" id="KW-0564">Palmitate</keyword>
<evidence type="ECO:0000313" key="10">
    <source>
        <dbReference type="EMBL" id="MBP1994688.1"/>
    </source>
</evidence>
<dbReference type="Pfam" id="PF05504">
    <property type="entry name" value="Spore_GerAC"/>
    <property type="match status" value="1"/>
</dbReference>
<dbReference type="RefSeq" id="WP_209976520.1">
    <property type="nucleotide sequence ID" value="NZ_JAGGLB010000027.1"/>
</dbReference>
<sequence length="396" mass="45132">MKGKPIIQYGKRFLVVLSILCCSFLTGCWDLVEVNRLAIINFVGLDRNPDNGKFTVYYQVINPAGVAAQKTSGINSPIYTYRIEANTSAGATDKMSDIIPRQPFFDHYQAMIVTERTARAGMKEILEFLEKQPDRRATVYLFVTNDPLPDIMKTYIPLERLPGRAVRSITESESKQSGRVGKQTRVKDLVENMESATVTVLPLIRLSGKAMPTTGRYEEIDANQGNIVLQGGAVFKQDRMVGKLTLAEMPWFYLLNGQIGVFYQTLIVDKAHVGVRVTKTLVRKQLSMISGSPTLKINIESKLRIVENTQDEKLTVQNLEEIKAQYNRHISEKAYEFYEEAKRNEWDLLGIEQQIMRKRGDQWKEAKKDKDIWQQTELDLTVNCTIETFGLTIDPY</sequence>
<dbReference type="Proteomes" id="UP001519287">
    <property type="component" value="Unassembled WGS sequence"/>
</dbReference>
<gene>
    <name evidence="10" type="ORF">J2Z66_006327</name>
</gene>
<dbReference type="PANTHER" id="PTHR35789:SF1">
    <property type="entry name" value="SPORE GERMINATION PROTEIN B3"/>
    <property type="match status" value="1"/>
</dbReference>
<evidence type="ECO:0000259" key="8">
    <source>
        <dbReference type="Pfam" id="PF05504"/>
    </source>
</evidence>
<comment type="similarity">
    <text evidence="2">Belongs to the GerABKC lipoprotein family.</text>
</comment>
<keyword evidence="11" id="KW-1185">Reference proteome</keyword>
<evidence type="ECO:0000256" key="6">
    <source>
        <dbReference type="ARBA" id="ARBA00023139"/>
    </source>
</evidence>
<comment type="caution">
    <text evidence="10">The sequence shown here is derived from an EMBL/GenBank/DDBJ whole genome shotgun (WGS) entry which is preliminary data.</text>
</comment>
<feature type="domain" description="Spore germination GerAC-like C-terminal" evidence="8">
    <location>
        <begin position="230"/>
        <end position="390"/>
    </location>
</feature>
<dbReference type="InterPro" id="IPR008844">
    <property type="entry name" value="Spore_GerAC-like"/>
</dbReference>
<evidence type="ECO:0000256" key="3">
    <source>
        <dbReference type="ARBA" id="ARBA00022544"/>
    </source>
</evidence>
<dbReference type="InterPro" id="IPR046953">
    <property type="entry name" value="Spore_GerAC-like_C"/>
</dbReference>
<keyword evidence="7" id="KW-0449">Lipoprotein</keyword>
<reference evidence="10 11" key="1">
    <citation type="submission" date="2021-03" db="EMBL/GenBank/DDBJ databases">
        <title>Genomic Encyclopedia of Type Strains, Phase IV (KMG-IV): sequencing the most valuable type-strain genomes for metagenomic binning, comparative biology and taxonomic classification.</title>
        <authorList>
            <person name="Goeker M."/>
        </authorList>
    </citation>
    <scope>NUCLEOTIDE SEQUENCE [LARGE SCALE GENOMIC DNA]</scope>
    <source>
        <strain evidence="10 11">DSM 26048</strain>
    </source>
</reference>
<dbReference type="InterPro" id="IPR038501">
    <property type="entry name" value="Spore_GerAC_C_sf"/>
</dbReference>
<dbReference type="PROSITE" id="PS51257">
    <property type="entry name" value="PROKAR_LIPOPROTEIN"/>
    <property type="match status" value="1"/>
</dbReference>
<evidence type="ECO:0000259" key="9">
    <source>
        <dbReference type="Pfam" id="PF25198"/>
    </source>
</evidence>